<organism evidence="2 3">
    <name type="scientific">Aspergillus calidoustus</name>
    <dbReference type="NCBI Taxonomy" id="454130"/>
    <lineage>
        <taxon>Eukaryota</taxon>
        <taxon>Fungi</taxon>
        <taxon>Dikarya</taxon>
        <taxon>Ascomycota</taxon>
        <taxon>Pezizomycotina</taxon>
        <taxon>Eurotiomycetes</taxon>
        <taxon>Eurotiomycetidae</taxon>
        <taxon>Eurotiales</taxon>
        <taxon>Aspergillaceae</taxon>
        <taxon>Aspergillus</taxon>
        <taxon>Aspergillus subgen. Nidulantes</taxon>
    </lineage>
</organism>
<name>A0A0U5G5E1_ASPCI</name>
<protein>
    <submittedName>
        <fullName evidence="2">Uncharacterized protein</fullName>
    </submittedName>
</protein>
<dbReference type="Proteomes" id="UP000054771">
    <property type="component" value="Unassembled WGS sequence"/>
</dbReference>
<proteinExistence type="predicted"/>
<keyword evidence="3" id="KW-1185">Reference proteome</keyword>
<feature type="chain" id="PRO_5006857547" evidence="1">
    <location>
        <begin position="25"/>
        <end position="98"/>
    </location>
</feature>
<evidence type="ECO:0000256" key="1">
    <source>
        <dbReference type="SAM" id="SignalP"/>
    </source>
</evidence>
<evidence type="ECO:0000313" key="3">
    <source>
        <dbReference type="Proteomes" id="UP000054771"/>
    </source>
</evidence>
<feature type="signal peptide" evidence="1">
    <location>
        <begin position="1"/>
        <end position="24"/>
    </location>
</feature>
<sequence length="98" mass="10470">MNWRDGIWLWVLCKLGVQAPLAASLTYPASRTKRALSTTDASHPCPGSLIPGSAWPNAGPAEALVHRSRRLHRLAGYDANVAVARVGKPTIADTTAIQ</sequence>
<reference evidence="3" key="1">
    <citation type="journal article" date="2016" name="Genome Announc.">
        <title>Draft genome sequences of fungus Aspergillus calidoustus.</title>
        <authorList>
            <person name="Horn F."/>
            <person name="Linde J."/>
            <person name="Mattern D.J."/>
            <person name="Walther G."/>
            <person name="Guthke R."/>
            <person name="Scherlach K."/>
            <person name="Martin K."/>
            <person name="Brakhage A.A."/>
            <person name="Petzke L."/>
            <person name="Valiante V."/>
        </authorList>
    </citation>
    <scope>NUCLEOTIDE SEQUENCE [LARGE SCALE GENOMIC DNA]</scope>
    <source>
        <strain evidence="3">SF006504</strain>
    </source>
</reference>
<accession>A0A0U5G5E1</accession>
<dbReference type="AlphaFoldDB" id="A0A0U5G5E1"/>
<gene>
    <name evidence="2" type="ORF">ASPCAL10238</name>
</gene>
<keyword evidence="1" id="KW-0732">Signal</keyword>
<evidence type="ECO:0000313" key="2">
    <source>
        <dbReference type="EMBL" id="CEL07073.1"/>
    </source>
</evidence>
<dbReference type="EMBL" id="CDMC01000008">
    <property type="protein sequence ID" value="CEL07073.1"/>
    <property type="molecule type" value="Genomic_DNA"/>
</dbReference>